<keyword evidence="10 12" id="KW-0408">Iron</keyword>
<dbReference type="GO" id="GO:0005737">
    <property type="term" value="C:cytoplasm"/>
    <property type="evidence" value="ECO:0007669"/>
    <property type="project" value="UniProtKB-SubCell"/>
</dbReference>
<dbReference type="GO" id="GO:0051539">
    <property type="term" value="F:4 iron, 4 sulfur cluster binding"/>
    <property type="evidence" value="ECO:0007669"/>
    <property type="project" value="UniProtKB-UniRule"/>
</dbReference>
<dbReference type="PIRSF" id="PIRSF006004">
    <property type="entry name" value="CHP00048"/>
    <property type="match status" value="1"/>
</dbReference>
<dbReference type="GO" id="GO:0019843">
    <property type="term" value="F:rRNA binding"/>
    <property type="evidence" value="ECO:0007669"/>
    <property type="project" value="UniProtKB-UniRule"/>
</dbReference>
<accession>A0A345Z422</accession>
<dbReference type="FunFam" id="3.20.20.70:FF:000014">
    <property type="entry name" value="Probable dual-specificity RNA methyltransferase RlmN"/>
    <property type="match status" value="1"/>
</dbReference>
<keyword evidence="4 12" id="KW-0698">rRNA processing</keyword>
<comment type="miscellaneous">
    <text evidence="12">Reaction proceeds by a ping-pong mechanism involving intermediate methylation of a conserved cysteine residue.</text>
</comment>
<dbReference type="KEGG" id="salx:SALLE_v1c06810"/>
<dbReference type="InterPro" id="IPR013785">
    <property type="entry name" value="Aldolase_TIM"/>
</dbReference>
<comment type="caution">
    <text evidence="12">Lacks conserved residue(s) required for the propagation of feature annotation.</text>
</comment>
<dbReference type="GO" id="GO:0030488">
    <property type="term" value="P:tRNA methylation"/>
    <property type="evidence" value="ECO:0007669"/>
    <property type="project" value="UniProtKB-UniRule"/>
</dbReference>
<evidence type="ECO:0000256" key="9">
    <source>
        <dbReference type="ARBA" id="ARBA00022723"/>
    </source>
</evidence>
<feature type="binding site" evidence="12">
    <location>
        <position position="199"/>
    </location>
    <ligand>
        <name>S-adenosyl-L-methionine</name>
        <dbReference type="ChEBI" id="CHEBI:59789"/>
    </ligand>
</feature>
<dbReference type="EMBL" id="CP031376">
    <property type="protein sequence ID" value="AXK51351.1"/>
    <property type="molecule type" value="Genomic_DNA"/>
</dbReference>
<keyword evidence="2 12" id="KW-0004">4Fe-4S</keyword>
<comment type="subcellular location">
    <subcellularLocation>
        <location evidence="1 12">Cytoplasm</location>
    </subcellularLocation>
</comment>
<comment type="catalytic activity">
    <reaction evidence="12">
        <text>adenosine(37) in tRNA + 2 reduced [2Fe-2S]-[ferredoxin] + 2 S-adenosyl-L-methionine = 2-methyladenosine(37) in tRNA + 5'-deoxyadenosine + L-methionine + 2 oxidized [2Fe-2S]-[ferredoxin] + S-adenosyl-L-homocysteine</text>
        <dbReference type="Rhea" id="RHEA:43332"/>
        <dbReference type="Rhea" id="RHEA-COMP:10000"/>
        <dbReference type="Rhea" id="RHEA-COMP:10001"/>
        <dbReference type="Rhea" id="RHEA-COMP:10162"/>
        <dbReference type="Rhea" id="RHEA-COMP:10485"/>
        <dbReference type="ChEBI" id="CHEBI:17319"/>
        <dbReference type="ChEBI" id="CHEBI:33737"/>
        <dbReference type="ChEBI" id="CHEBI:33738"/>
        <dbReference type="ChEBI" id="CHEBI:57844"/>
        <dbReference type="ChEBI" id="CHEBI:57856"/>
        <dbReference type="ChEBI" id="CHEBI:59789"/>
        <dbReference type="ChEBI" id="CHEBI:74411"/>
        <dbReference type="ChEBI" id="CHEBI:74497"/>
        <dbReference type="EC" id="2.1.1.192"/>
    </reaction>
</comment>
<feature type="binding site" evidence="12">
    <location>
        <position position="110"/>
    </location>
    <ligand>
        <name>[4Fe-4S] cluster</name>
        <dbReference type="ChEBI" id="CHEBI:49883"/>
        <note>4Fe-4S-S-AdoMet</note>
    </ligand>
</feature>
<dbReference type="PROSITE" id="PS51918">
    <property type="entry name" value="RADICAL_SAM"/>
    <property type="match status" value="1"/>
</dbReference>
<dbReference type="Pfam" id="PF04055">
    <property type="entry name" value="Radical_SAM"/>
    <property type="match status" value="1"/>
</dbReference>
<dbReference type="PANTHER" id="PTHR30544">
    <property type="entry name" value="23S RRNA METHYLTRANSFERASE"/>
    <property type="match status" value="1"/>
</dbReference>
<dbReference type="InterPro" id="IPR004383">
    <property type="entry name" value="rRNA_lsu_MTrfase_RlmN/Cfr"/>
</dbReference>
<comment type="function">
    <text evidence="12">Specifically methylates position 2 of adenine 2503 in 23S rRNA and position 2 of adenine 37 in tRNAs.</text>
</comment>
<dbReference type="Gene3D" id="1.10.150.530">
    <property type="match status" value="1"/>
</dbReference>
<dbReference type="PANTHER" id="PTHR30544:SF5">
    <property type="entry name" value="RADICAL SAM CORE DOMAIN-CONTAINING PROTEIN"/>
    <property type="match status" value="1"/>
</dbReference>
<dbReference type="InterPro" id="IPR007197">
    <property type="entry name" value="rSAM"/>
</dbReference>
<dbReference type="GO" id="GO:0070475">
    <property type="term" value="P:rRNA base methylation"/>
    <property type="evidence" value="ECO:0007669"/>
    <property type="project" value="UniProtKB-UniRule"/>
</dbReference>
<feature type="binding site" evidence="12">
    <location>
        <begin position="222"/>
        <end position="224"/>
    </location>
    <ligand>
        <name>S-adenosyl-L-methionine</name>
        <dbReference type="ChEBI" id="CHEBI:59789"/>
    </ligand>
</feature>
<evidence type="ECO:0000256" key="12">
    <source>
        <dbReference type="HAMAP-Rule" id="MF_01849"/>
    </source>
</evidence>
<evidence type="ECO:0000256" key="11">
    <source>
        <dbReference type="ARBA" id="ARBA00023014"/>
    </source>
</evidence>
<evidence type="ECO:0000256" key="5">
    <source>
        <dbReference type="ARBA" id="ARBA00022603"/>
    </source>
</evidence>
<evidence type="ECO:0000256" key="4">
    <source>
        <dbReference type="ARBA" id="ARBA00022552"/>
    </source>
</evidence>
<evidence type="ECO:0000256" key="3">
    <source>
        <dbReference type="ARBA" id="ARBA00022490"/>
    </source>
</evidence>
<keyword evidence="3 12" id="KW-0963">Cytoplasm</keyword>
<feature type="binding site" evidence="12">
    <location>
        <position position="117"/>
    </location>
    <ligand>
        <name>[4Fe-4S] cluster</name>
        <dbReference type="ChEBI" id="CHEBI:49883"/>
        <note>4Fe-4S-S-AdoMet</note>
    </ligand>
</feature>
<proteinExistence type="inferred from homology"/>
<feature type="active site" description="Proton acceptor" evidence="12">
    <location>
        <position position="90"/>
    </location>
</feature>
<dbReference type="GO" id="GO:0000049">
    <property type="term" value="F:tRNA binding"/>
    <property type="evidence" value="ECO:0007669"/>
    <property type="project" value="UniProtKB-UniRule"/>
</dbReference>
<name>A0A345Z422_9MOLU</name>
<feature type="domain" description="Radical SAM core" evidence="13">
    <location>
        <begin position="96"/>
        <end position="334"/>
    </location>
</feature>
<keyword evidence="5 12" id="KW-0489">Methyltransferase</keyword>
<dbReference type="SFLD" id="SFLDS00029">
    <property type="entry name" value="Radical_SAM"/>
    <property type="match status" value="1"/>
</dbReference>
<keyword evidence="11 12" id="KW-0411">Iron-sulfur</keyword>
<evidence type="ECO:0000313" key="14">
    <source>
        <dbReference type="EMBL" id="AXK51351.1"/>
    </source>
</evidence>
<evidence type="ECO:0000256" key="7">
    <source>
        <dbReference type="ARBA" id="ARBA00022691"/>
    </source>
</evidence>
<keyword evidence="6 12" id="KW-0808">Transferase</keyword>
<dbReference type="EC" id="2.1.1.192" evidence="12"/>
<dbReference type="GO" id="GO:0070040">
    <property type="term" value="F:rRNA (adenine(2503)-C2-)-methyltransferase activity"/>
    <property type="evidence" value="ECO:0007669"/>
    <property type="project" value="UniProtKB-UniRule"/>
</dbReference>
<evidence type="ECO:0000313" key="15">
    <source>
        <dbReference type="Proteomes" id="UP000254792"/>
    </source>
</evidence>
<organism evidence="14 15">
    <name type="scientific">Spiroplasma alleghenense</name>
    <dbReference type="NCBI Taxonomy" id="216931"/>
    <lineage>
        <taxon>Bacteria</taxon>
        <taxon>Bacillati</taxon>
        <taxon>Mycoplasmatota</taxon>
        <taxon>Mollicutes</taxon>
        <taxon>Entomoplasmatales</taxon>
        <taxon>Spiroplasmataceae</taxon>
        <taxon>Spiroplasma</taxon>
    </lineage>
</organism>
<dbReference type="GO" id="GO:0002935">
    <property type="term" value="F:tRNA (adenine(37)-C2)-methyltransferase activity"/>
    <property type="evidence" value="ECO:0007669"/>
    <property type="project" value="UniProtKB-UniRule"/>
</dbReference>
<dbReference type="InterPro" id="IPR027492">
    <property type="entry name" value="RNA_MTrfase_RlmN"/>
</dbReference>
<keyword evidence="12" id="KW-1015">Disulfide bond</keyword>
<evidence type="ECO:0000256" key="8">
    <source>
        <dbReference type="ARBA" id="ARBA00022694"/>
    </source>
</evidence>
<dbReference type="Proteomes" id="UP000254792">
    <property type="component" value="Chromosome"/>
</dbReference>
<evidence type="ECO:0000256" key="6">
    <source>
        <dbReference type="ARBA" id="ARBA00022679"/>
    </source>
</evidence>
<dbReference type="InterPro" id="IPR058240">
    <property type="entry name" value="rSAM_sf"/>
</dbReference>
<protein>
    <recommendedName>
        <fullName evidence="12">Probable dual-specificity RNA methyltransferase RlmN</fullName>
        <ecNumber evidence="12">2.1.1.192</ecNumber>
    </recommendedName>
    <alternativeName>
        <fullName evidence="12">23S rRNA (adenine(2503)-C(2))-methyltransferase</fullName>
    </alternativeName>
    <alternativeName>
        <fullName evidence="12">23S rRNA m2A2503 methyltransferase</fullName>
    </alternativeName>
    <alternativeName>
        <fullName evidence="12">Ribosomal RNA large subunit methyltransferase N</fullName>
    </alternativeName>
    <alternativeName>
        <fullName evidence="12">tRNA (adenine(37)-C(2))-methyltransferase</fullName>
    </alternativeName>
    <alternativeName>
        <fullName evidence="12">tRNA m2A37 methyltransferase</fullName>
    </alternativeName>
</protein>
<keyword evidence="9 12" id="KW-0479">Metal-binding</keyword>
<dbReference type="SFLD" id="SFLDF00275">
    <property type="entry name" value="adenosine_C2_methyltransferase"/>
    <property type="match status" value="1"/>
</dbReference>
<evidence type="ECO:0000256" key="1">
    <source>
        <dbReference type="ARBA" id="ARBA00004496"/>
    </source>
</evidence>
<evidence type="ECO:0000259" key="13">
    <source>
        <dbReference type="PROSITE" id="PS51918"/>
    </source>
</evidence>
<dbReference type="CDD" id="cd01335">
    <property type="entry name" value="Radical_SAM"/>
    <property type="match status" value="1"/>
</dbReference>
<dbReference type="InterPro" id="IPR040072">
    <property type="entry name" value="Methyltransferase_A"/>
</dbReference>
<dbReference type="GO" id="GO:0046872">
    <property type="term" value="F:metal ion binding"/>
    <property type="evidence" value="ECO:0007669"/>
    <property type="project" value="UniProtKB-KW"/>
</dbReference>
<gene>
    <name evidence="12 14" type="primary">rlmN</name>
    <name evidence="14" type="ORF">SALLE_v1c06810</name>
</gene>
<feature type="binding site" evidence="12">
    <location>
        <position position="298"/>
    </location>
    <ligand>
        <name>S-adenosyl-L-methionine</name>
        <dbReference type="ChEBI" id="CHEBI:59789"/>
    </ligand>
</feature>
<keyword evidence="15" id="KW-1185">Reference proteome</keyword>
<comment type="similarity">
    <text evidence="12">Belongs to the radical SAM superfamily. RlmN family.</text>
</comment>
<comment type="catalytic activity">
    <reaction evidence="12">
        <text>adenosine(2503) in 23S rRNA + 2 reduced [2Fe-2S]-[ferredoxin] + 2 S-adenosyl-L-methionine = 2-methyladenosine(2503) in 23S rRNA + 5'-deoxyadenosine + L-methionine + 2 oxidized [2Fe-2S]-[ferredoxin] + S-adenosyl-L-homocysteine</text>
        <dbReference type="Rhea" id="RHEA:42916"/>
        <dbReference type="Rhea" id="RHEA-COMP:10000"/>
        <dbReference type="Rhea" id="RHEA-COMP:10001"/>
        <dbReference type="Rhea" id="RHEA-COMP:10152"/>
        <dbReference type="Rhea" id="RHEA-COMP:10282"/>
        <dbReference type="ChEBI" id="CHEBI:17319"/>
        <dbReference type="ChEBI" id="CHEBI:33737"/>
        <dbReference type="ChEBI" id="CHEBI:33738"/>
        <dbReference type="ChEBI" id="CHEBI:57844"/>
        <dbReference type="ChEBI" id="CHEBI:57856"/>
        <dbReference type="ChEBI" id="CHEBI:59789"/>
        <dbReference type="ChEBI" id="CHEBI:74411"/>
        <dbReference type="ChEBI" id="CHEBI:74497"/>
        <dbReference type="EC" id="2.1.1.192"/>
    </reaction>
</comment>
<dbReference type="Gene3D" id="3.20.20.70">
    <property type="entry name" value="Aldolase class I"/>
    <property type="match status" value="1"/>
</dbReference>
<dbReference type="HAMAP" id="MF_01849">
    <property type="entry name" value="RNA_methyltr_RlmN"/>
    <property type="match status" value="1"/>
</dbReference>
<keyword evidence="8 12" id="KW-0819">tRNA processing</keyword>
<keyword evidence="7 12" id="KW-0949">S-adenosyl-L-methionine</keyword>
<feature type="binding site" evidence="12">
    <location>
        <position position="114"/>
    </location>
    <ligand>
        <name>[4Fe-4S] cluster</name>
        <dbReference type="ChEBI" id="CHEBI:49883"/>
        <note>4Fe-4S-S-AdoMet</note>
    </ligand>
</feature>
<dbReference type="OrthoDB" id="9793973at2"/>
<sequence>MNNILKYTNKQLQDLLAENNFKKFNADQIFEWIYLKNELDFQKMTNLSLELRKFLNENFNSQLLEELVCQESNDGTVKFLFKLCDNRSIETVLMPQSYGQSVCVTTQVGCNMGCTFCASGIIKKIRNLDVDEIVAQVYYVNRYLKNKYPNDTTGKNRVSHIVVMGIGEPLDNYENTLNFINILNSPKGFGIGARHITVSTCGLVPKIKAFADLQLQANLAISLHAPNDEIRNQIMPINKAFPLVKLMEAVDYYIAKTNRRITFEYILIDKVNDSVESAHQLAALIKGKNAYVNLIPYNEVHENPFRKSTNIDNFFKALKSKKINCIVRKEFGADIDAACGQLRAIREGILK</sequence>
<feature type="active site" description="S-methylcysteine intermediate" evidence="12">
    <location>
        <position position="339"/>
    </location>
</feature>
<dbReference type="RefSeq" id="WP_115558253.1">
    <property type="nucleotide sequence ID" value="NZ_CP031376.1"/>
</dbReference>
<reference evidence="14 15" key="1">
    <citation type="submission" date="2018-07" db="EMBL/GenBank/DDBJ databases">
        <title>Complete genome sequence of Spiroplasma alleghenense PLHS-1 (ATCC 51752).</title>
        <authorList>
            <person name="Chou L."/>
            <person name="Lee T.-Y."/>
            <person name="Tsai Y.-M."/>
            <person name="Kuo C.-H."/>
        </authorList>
    </citation>
    <scope>NUCLEOTIDE SEQUENCE [LARGE SCALE GENOMIC DNA]</scope>
    <source>
        <strain evidence="14 15">PLHS-1</strain>
    </source>
</reference>
<evidence type="ECO:0000256" key="10">
    <source>
        <dbReference type="ARBA" id="ARBA00023004"/>
    </source>
</evidence>
<dbReference type="SUPFAM" id="SSF102114">
    <property type="entry name" value="Radical SAM enzymes"/>
    <property type="match status" value="1"/>
</dbReference>
<feature type="binding site" evidence="12">
    <location>
        <begin position="167"/>
        <end position="168"/>
    </location>
    <ligand>
        <name>S-adenosyl-L-methionine</name>
        <dbReference type="ChEBI" id="CHEBI:59789"/>
    </ligand>
</feature>
<dbReference type="NCBIfam" id="TIGR00048">
    <property type="entry name" value="rRNA_mod_RlmN"/>
    <property type="match status" value="1"/>
</dbReference>
<dbReference type="Pfam" id="PF21016">
    <property type="entry name" value="RlmN_N"/>
    <property type="match status" value="1"/>
</dbReference>
<dbReference type="InterPro" id="IPR048641">
    <property type="entry name" value="RlmN_N"/>
</dbReference>
<dbReference type="SFLD" id="SFLDG01062">
    <property type="entry name" value="methyltransferase_(Class_A)"/>
    <property type="match status" value="1"/>
</dbReference>
<comment type="cofactor">
    <cofactor evidence="12">
        <name>[4Fe-4S] cluster</name>
        <dbReference type="ChEBI" id="CHEBI:49883"/>
    </cofactor>
    <text evidence="12">Binds 1 [4Fe-4S] cluster. The cluster is coordinated with 3 cysteines and an exchangeable S-adenosyl-L-methionine.</text>
</comment>
<evidence type="ECO:0000256" key="2">
    <source>
        <dbReference type="ARBA" id="ARBA00022485"/>
    </source>
</evidence>
<dbReference type="AlphaFoldDB" id="A0A345Z422"/>